<evidence type="ECO:0000313" key="3">
    <source>
        <dbReference type="Proteomes" id="UP000694413"/>
    </source>
</evidence>
<dbReference type="PANTHER" id="PTHR14365:SF1">
    <property type="entry name" value="APOPTOSIS REGULATORY PROTEIN SIVA"/>
    <property type="match status" value="1"/>
</dbReference>
<accession>A0A8D2MIE2</accession>
<keyword evidence="3" id="KW-1185">Reference proteome</keyword>
<reference evidence="2" key="1">
    <citation type="submission" date="2025-08" db="UniProtKB">
        <authorList>
            <consortium name="Ensembl"/>
        </authorList>
    </citation>
    <scope>IDENTIFICATION</scope>
</reference>
<feature type="compositionally biased region" description="Low complexity" evidence="1">
    <location>
        <begin position="64"/>
        <end position="76"/>
    </location>
</feature>
<dbReference type="Pfam" id="PF05458">
    <property type="entry name" value="Siva"/>
    <property type="match status" value="1"/>
</dbReference>
<dbReference type="GO" id="GO:0005175">
    <property type="term" value="F:CD27 receptor binding"/>
    <property type="evidence" value="ECO:0007669"/>
    <property type="project" value="TreeGrafter"/>
</dbReference>
<dbReference type="InterPro" id="IPR022773">
    <property type="entry name" value="Siva"/>
</dbReference>
<dbReference type="GO" id="GO:0097191">
    <property type="term" value="P:extrinsic apoptotic signaling pathway"/>
    <property type="evidence" value="ECO:0007669"/>
    <property type="project" value="TreeGrafter"/>
</dbReference>
<dbReference type="Proteomes" id="UP000694413">
    <property type="component" value="Unassembled WGS sequence"/>
</dbReference>
<dbReference type="Ensembl" id="ENSZALT00000009877.1">
    <property type="protein sequence ID" value="ENSZALP00000006826.1"/>
    <property type="gene ID" value="ENSZALG00000006146.1"/>
</dbReference>
<sequence length="295" mass="32714">MPKRSCPFGDAAPLQLKTRVGLRELSRGVRGEEYRREVFERTRRLLFRGAQAYMEGAAAAARAAEPGPAGEAQGEGSRWSGQLLIGHDGKLRRRPADRGECPGRVTEPRDALSWKGPSEVQLLSRPGHPRRSHREPESVVGMILKLWRACGRGHFPEVPVVGPDHPLGEEHFPNIQPKPPLAQLETIPFIPGHYRDQCCSLTSPPKEVCTMMSSVVLCSSSLLTFLKGSLFGFRNCSAYILFYHPLVLLLSRERTKEVPSALPVPWHYPSAATCSCTRRRALQPLRLPAAFSALL</sequence>
<feature type="compositionally biased region" description="Basic and acidic residues" evidence="1">
    <location>
        <begin position="94"/>
        <end position="112"/>
    </location>
</feature>
<evidence type="ECO:0000256" key="1">
    <source>
        <dbReference type="SAM" id="MobiDB-lite"/>
    </source>
</evidence>
<proteinExistence type="predicted"/>
<dbReference type="AlphaFoldDB" id="A0A8D2MIE2"/>
<feature type="region of interest" description="Disordered" evidence="1">
    <location>
        <begin position="64"/>
        <end position="135"/>
    </location>
</feature>
<name>A0A8D2MIE2_ZONAL</name>
<reference evidence="2" key="2">
    <citation type="submission" date="2025-09" db="UniProtKB">
        <authorList>
            <consortium name="Ensembl"/>
        </authorList>
    </citation>
    <scope>IDENTIFICATION</scope>
</reference>
<evidence type="ECO:0000313" key="2">
    <source>
        <dbReference type="Ensembl" id="ENSZALP00000006826.1"/>
    </source>
</evidence>
<protein>
    <submittedName>
        <fullName evidence="2">SIVA1 apoptosis inducing factor</fullName>
    </submittedName>
</protein>
<gene>
    <name evidence="2" type="primary">SIVA1</name>
</gene>
<organism evidence="2 3">
    <name type="scientific">Zonotrichia albicollis</name>
    <name type="common">White-throated sparrow</name>
    <name type="synonym">Fringilla albicollis</name>
    <dbReference type="NCBI Taxonomy" id="44394"/>
    <lineage>
        <taxon>Eukaryota</taxon>
        <taxon>Metazoa</taxon>
        <taxon>Chordata</taxon>
        <taxon>Craniata</taxon>
        <taxon>Vertebrata</taxon>
        <taxon>Euteleostomi</taxon>
        <taxon>Archelosauria</taxon>
        <taxon>Archosauria</taxon>
        <taxon>Dinosauria</taxon>
        <taxon>Saurischia</taxon>
        <taxon>Theropoda</taxon>
        <taxon>Coelurosauria</taxon>
        <taxon>Aves</taxon>
        <taxon>Neognathae</taxon>
        <taxon>Neoaves</taxon>
        <taxon>Telluraves</taxon>
        <taxon>Australaves</taxon>
        <taxon>Passeriformes</taxon>
        <taxon>Passerellidae</taxon>
        <taxon>Zonotrichia</taxon>
    </lineage>
</organism>
<dbReference type="PANTHER" id="PTHR14365">
    <property type="entry name" value="APOPTOSIS REGULATORY PROTEIN SIVA"/>
    <property type="match status" value="1"/>
</dbReference>